<dbReference type="GO" id="GO:0006355">
    <property type="term" value="P:regulation of DNA-templated transcription"/>
    <property type="evidence" value="ECO:0007669"/>
    <property type="project" value="InterPro"/>
</dbReference>
<keyword evidence="4" id="KW-0804">Transcription</keyword>
<dbReference type="Proteomes" id="UP000197535">
    <property type="component" value="Unassembled WGS sequence"/>
</dbReference>
<evidence type="ECO:0000313" key="9">
    <source>
        <dbReference type="Proteomes" id="UP000197535"/>
    </source>
</evidence>
<comment type="caution">
    <text evidence="8">The sequence shown here is derived from an EMBL/GenBank/DDBJ whole genome shotgun (WGS) entry which is preliminary data.</text>
</comment>
<dbReference type="InterPro" id="IPR016032">
    <property type="entry name" value="Sig_transdc_resp-reg_C-effctor"/>
</dbReference>
<dbReference type="GO" id="GO:0000160">
    <property type="term" value="P:phosphorelay signal transduction system"/>
    <property type="evidence" value="ECO:0007669"/>
    <property type="project" value="InterPro"/>
</dbReference>
<organism evidence="8 9">
    <name type="scientific">Noviherbaspirillum denitrificans</name>
    <dbReference type="NCBI Taxonomy" id="1968433"/>
    <lineage>
        <taxon>Bacteria</taxon>
        <taxon>Pseudomonadati</taxon>
        <taxon>Pseudomonadota</taxon>
        <taxon>Betaproteobacteria</taxon>
        <taxon>Burkholderiales</taxon>
        <taxon>Oxalobacteraceae</taxon>
        <taxon>Noviherbaspirillum</taxon>
    </lineage>
</organism>
<dbReference type="OrthoDB" id="9780593at2"/>
<dbReference type="PANTHER" id="PTHR43214:SF41">
    <property type="entry name" value="NITRATE_NITRITE RESPONSE REGULATOR PROTEIN NARP"/>
    <property type="match status" value="1"/>
</dbReference>
<evidence type="ECO:0000259" key="6">
    <source>
        <dbReference type="PROSITE" id="PS50043"/>
    </source>
</evidence>
<evidence type="ECO:0000256" key="4">
    <source>
        <dbReference type="ARBA" id="ARBA00023163"/>
    </source>
</evidence>
<dbReference type="EMBL" id="LSTO01000011">
    <property type="protein sequence ID" value="OWW18301.1"/>
    <property type="molecule type" value="Genomic_DNA"/>
</dbReference>
<feature type="domain" description="HTH luxR-type" evidence="6">
    <location>
        <begin position="140"/>
        <end position="205"/>
    </location>
</feature>
<dbReference type="InterPro" id="IPR058245">
    <property type="entry name" value="NreC/VraR/RcsB-like_REC"/>
</dbReference>
<feature type="modified residue" description="4-aspartylphosphate" evidence="5">
    <location>
        <position position="54"/>
    </location>
</feature>
<feature type="domain" description="Response regulatory" evidence="7">
    <location>
        <begin position="3"/>
        <end position="119"/>
    </location>
</feature>
<evidence type="ECO:0000313" key="8">
    <source>
        <dbReference type="EMBL" id="OWW18301.1"/>
    </source>
</evidence>
<dbReference type="Pfam" id="PF00196">
    <property type="entry name" value="GerE"/>
    <property type="match status" value="1"/>
</dbReference>
<keyword evidence="3" id="KW-0238">DNA-binding</keyword>
<keyword evidence="1 5" id="KW-0597">Phosphoprotein</keyword>
<dbReference type="Pfam" id="PF00072">
    <property type="entry name" value="Response_reg"/>
    <property type="match status" value="1"/>
</dbReference>
<proteinExistence type="predicted"/>
<dbReference type="PANTHER" id="PTHR43214">
    <property type="entry name" value="TWO-COMPONENT RESPONSE REGULATOR"/>
    <property type="match status" value="1"/>
</dbReference>
<dbReference type="Gene3D" id="3.40.50.2300">
    <property type="match status" value="1"/>
</dbReference>
<dbReference type="SUPFAM" id="SSF46894">
    <property type="entry name" value="C-terminal effector domain of the bipartite response regulators"/>
    <property type="match status" value="1"/>
</dbReference>
<dbReference type="InterPro" id="IPR000792">
    <property type="entry name" value="Tscrpt_reg_LuxR_C"/>
</dbReference>
<dbReference type="SMART" id="SM00421">
    <property type="entry name" value="HTH_LUXR"/>
    <property type="match status" value="1"/>
</dbReference>
<dbReference type="GO" id="GO:0003677">
    <property type="term" value="F:DNA binding"/>
    <property type="evidence" value="ECO:0007669"/>
    <property type="project" value="UniProtKB-KW"/>
</dbReference>
<name>A0A254T6M1_9BURK</name>
<sequence length="207" mass="22743">MIRVFIADDHAMMREGVRRIISTASDMQVVGEAEDGLETLDALSKVECDVLMLDMTMPGMGGIELIQRIKAVRSDLQILVLSMHNVAKIAAAALKAGAAGYLTKDSDPERLVDVISKVAGGGKYIDPVVADKIVFGGVEEQLPHLSLSGREFEIFMMIVAGKSTSRIADELFLSPKTVSTHKKHIMEKMQMENAADMVRYAFEHHLR</sequence>
<dbReference type="PROSITE" id="PS50110">
    <property type="entry name" value="RESPONSE_REGULATORY"/>
    <property type="match status" value="1"/>
</dbReference>
<dbReference type="SUPFAM" id="SSF52172">
    <property type="entry name" value="CheY-like"/>
    <property type="match status" value="1"/>
</dbReference>
<gene>
    <name evidence="8" type="ORF">AYR66_01620</name>
</gene>
<protein>
    <recommendedName>
        <fullName evidence="10">LuxR family transcriptional regulator</fullName>
    </recommendedName>
</protein>
<evidence type="ECO:0000259" key="7">
    <source>
        <dbReference type="PROSITE" id="PS50110"/>
    </source>
</evidence>
<evidence type="ECO:0000256" key="5">
    <source>
        <dbReference type="PROSITE-ProRule" id="PRU00169"/>
    </source>
</evidence>
<evidence type="ECO:0008006" key="10">
    <source>
        <dbReference type="Google" id="ProtNLM"/>
    </source>
</evidence>
<dbReference type="InterPro" id="IPR039420">
    <property type="entry name" value="WalR-like"/>
</dbReference>
<dbReference type="RefSeq" id="WP_088710529.1">
    <property type="nucleotide sequence ID" value="NZ_LSTO01000011.1"/>
</dbReference>
<dbReference type="PROSITE" id="PS50043">
    <property type="entry name" value="HTH_LUXR_2"/>
    <property type="match status" value="1"/>
</dbReference>
<evidence type="ECO:0000256" key="2">
    <source>
        <dbReference type="ARBA" id="ARBA00023015"/>
    </source>
</evidence>
<dbReference type="PRINTS" id="PR00038">
    <property type="entry name" value="HTHLUXR"/>
</dbReference>
<keyword evidence="9" id="KW-1185">Reference proteome</keyword>
<dbReference type="CDD" id="cd17535">
    <property type="entry name" value="REC_NarL-like"/>
    <property type="match status" value="1"/>
</dbReference>
<dbReference type="CDD" id="cd06170">
    <property type="entry name" value="LuxR_C_like"/>
    <property type="match status" value="1"/>
</dbReference>
<reference evidence="8 9" key="1">
    <citation type="submission" date="2016-02" db="EMBL/GenBank/DDBJ databases">
        <authorList>
            <person name="Wen L."/>
            <person name="He K."/>
            <person name="Yang H."/>
        </authorList>
    </citation>
    <scope>NUCLEOTIDE SEQUENCE [LARGE SCALE GENOMIC DNA]</scope>
    <source>
        <strain evidence="8 9">TSA40</strain>
    </source>
</reference>
<evidence type="ECO:0000256" key="1">
    <source>
        <dbReference type="ARBA" id="ARBA00022553"/>
    </source>
</evidence>
<dbReference type="PROSITE" id="PS00622">
    <property type="entry name" value="HTH_LUXR_1"/>
    <property type="match status" value="1"/>
</dbReference>
<keyword evidence="2" id="KW-0805">Transcription regulation</keyword>
<dbReference type="InterPro" id="IPR001789">
    <property type="entry name" value="Sig_transdc_resp-reg_receiver"/>
</dbReference>
<dbReference type="InterPro" id="IPR011006">
    <property type="entry name" value="CheY-like_superfamily"/>
</dbReference>
<dbReference type="SMART" id="SM00448">
    <property type="entry name" value="REC"/>
    <property type="match status" value="1"/>
</dbReference>
<accession>A0A254T6M1</accession>
<evidence type="ECO:0000256" key="3">
    <source>
        <dbReference type="ARBA" id="ARBA00023125"/>
    </source>
</evidence>
<dbReference type="AlphaFoldDB" id="A0A254T6M1"/>